<dbReference type="RefSeq" id="XP_058333334.1">
    <property type="nucleotide sequence ID" value="XM_058470193.1"/>
</dbReference>
<organism evidence="4 5">
    <name type="scientific">Penicillium chermesinum</name>
    <dbReference type="NCBI Taxonomy" id="63820"/>
    <lineage>
        <taxon>Eukaryota</taxon>
        <taxon>Fungi</taxon>
        <taxon>Dikarya</taxon>
        <taxon>Ascomycota</taxon>
        <taxon>Pezizomycotina</taxon>
        <taxon>Eurotiomycetes</taxon>
        <taxon>Eurotiomycetidae</taxon>
        <taxon>Eurotiales</taxon>
        <taxon>Aspergillaceae</taxon>
        <taxon>Penicillium</taxon>
    </lineage>
</organism>
<dbReference type="Gene3D" id="3.40.630.30">
    <property type="match status" value="1"/>
</dbReference>
<dbReference type="PANTHER" id="PTHR45910">
    <property type="entry name" value="N-ALPHA-ACETYLTRANSFERASE 20"/>
    <property type="match status" value="1"/>
</dbReference>
<keyword evidence="5" id="KW-1185">Reference proteome</keyword>
<dbReference type="InterPro" id="IPR000182">
    <property type="entry name" value="GNAT_dom"/>
</dbReference>
<keyword evidence="1" id="KW-0808">Transferase</keyword>
<dbReference type="OrthoDB" id="10264728at2759"/>
<dbReference type="EMBL" id="JAPQKS010000002">
    <property type="protein sequence ID" value="KAJ5245913.1"/>
    <property type="molecule type" value="Genomic_DNA"/>
</dbReference>
<dbReference type="PROSITE" id="PS51186">
    <property type="entry name" value="GNAT"/>
    <property type="match status" value="1"/>
</dbReference>
<dbReference type="GeneID" id="83197496"/>
<evidence type="ECO:0000256" key="2">
    <source>
        <dbReference type="ARBA" id="ARBA00023315"/>
    </source>
</evidence>
<keyword evidence="2" id="KW-0012">Acyltransferase</keyword>
<dbReference type="AlphaFoldDB" id="A0A9W9PFK2"/>
<gene>
    <name evidence="4" type="ORF">N7468_000896</name>
</gene>
<sequence>MTTIKRMSPLDLLDLNQTNLDPLTENYDIAFYLTYLTKWPSLFSAVQDREAGIVGYIMGKLEEQHPSMRHSEHYTPWHGHITVLTVAPSWRRLGYASRLTEQLERGSDINNAWFVDLYSVFRRVVNYYSDDPTGLSDSGEDAFDMRKPCSRDKKLEHVRDKGEEFLVSPEDVT</sequence>
<dbReference type="InterPro" id="IPR016181">
    <property type="entry name" value="Acyl_CoA_acyltransferase"/>
</dbReference>
<dbReference type="GO" id="GO:0031416">
    <property type="term" value="C:NatB complex"/>
    <property type="evidence" value="ECO:0007669"/>
    <property type="project" value="TreeGrafter"/>
</dbReference>
<dbReference type="Pfam" id="PF00583">
    <property type="entry name" value="Acetyltransf_1"/>
    <property type="match status" value="1"/>
</dbReference>
<reference evidence="4" key="1">
    <citation type="submission" date="2022-11" db="EMBL/GenBank/DDBJ databases">
        <authorList>
            <person name="Petersen C."/>
        </authorList>
    </citation>
    <scope>NUCLEOTIDE SEQUENCE</scope>
    <source>
        <strain evidence="4">IBT 19713</strain>
    </source>
</reference>
<dbReference type="CDD" id="cd04301">
    <property type="entry name" value="NAT_SF"/>
    <property type="match status" value="1"/>
</dbReference>
<dbReference type="SUPFAM" id="SSF55729">
    <property type="entry name" value="Acyl-CoA N-acyltransferases (Nat)"/>
    <property type="match status" value="1"/>
</dbReference>
<comment type="caution">
    <text evidence="4">The sequence shown here is derived from an EMBL/GenBank/DDBJ whole genome shotgun (WGS) entry which is preliminary data.</text>
</comment>
<evidence type="ECO:0000313" key="5">
    <source>
        <dbReference type="Proteomes" id="UP001150941"/>
    </source>
</evidence>
<dbReference type="GO" id="GO:0004596">
    <property type="term" value="F:protein-N-terminal amino-acid acetyltransferase activity"/>
    <property type="evidence" value="ECO:0007669"/>
    <property type="project" value="TreeGrafter"/>
</dbReference>
<protein>
    <submittedName>
        <fullName evidence="4">N-terminal acetyltransferase B complex catalytic subunit naa20</fullName>
    </submittedName>
</protein>
<accession>A0A9W9PFK2</accession>
<feature type="domain" description="N-acetyltransferase" evidence="3">
    <location>
        <begin position="2"/>
        <end position="150"/>
    </location>
</feature>
<evidence type="ECO:0000313" key="4">
    <source>
        <dbReference type="EMBL" id="KAJ5245913.1"/>
    </source>
</evidence>
<dbReference type="Proteomes" id="UP001150941">
    <property type="component" value="Unassembled WGS sequence"/>
</dbReference>
<evidence type="ECO:0000259" key="3">
    <source>
        <dbReference type="PROSITE" id="PS51186"/>
    </source>
</evidence>
<reference evidence="4" key="2">
    <citation type="journal article" date="2023" name="IMA Fungus">
        <title>Comparative genomic study of the Penicillium genus elucidates a diverse pangenome and 15 lateral gene transfer events.</title>
        <authorList>
            <person name="Petersen C."/>
            <person name="Sorensen T."/>
            <person name="Nielsen M.R."/>
            <person name="Sondergaard T.E."/>
            <person name="Sorensen J.L."/>
            <person name="Fitzpatrick D.A."/>
            <person name="Frisvad J.C."/>
            <person name="Nielsen K.L."/>
        </authorList>
    </citation>
    <scope>NUCLEOTIDE SEQUENCE</scope>
    <source>
        <strain evidence="4">IBT 19713</strain>
    </source>
</reference>
<evidence type="ECO:0000256" key="1">
    <source>
        <dbReference type="ARBA" id="ARBA00022679"/>
    </source>
</evidence>
<proteinExistence type="predicted"/>
<name>A0A9W9PFK2_9EURO</name>
<dbReference type="PANTHER" id="PTHR45910:SF1">
    <property type="entry name" value="N-ALPHA-ACETYLTRANSFERASE 20"/>
    <property type="match status" value="1"/>
</dbReference>
<dbReference type="InterPro" id="IPR051646">
    <property type="entry name" value="NatB_acetyltransferase_subunit"/>
</dbReference>